<proteinExistence type="predicted"/>
<reference evidence="2" key="1">
    <citation type="journal article" date="2020" name="bioRxiv">
        <title>Comparative genomics of Chlamydomonas.</title>
        <authorList>
            <person name="Craig R.J."/>
            <person name="Hasan A.R."/>
            <person name="Ness R.W."/>
            <person name="Keightley P.D."/>
        </authorList>
    </citation>
    <scope>NUCLEOTIDE SEQUENCE</scope>
    <source>
        <strain evidence="2">CCAP 11/70</strain>
    </source>
</reference>
<name>A0A835XZE3_9CHLO</name>
<dbReference type="EMBL" id="JAEHOE010000040">
    <property type="protein sequence ID" value="KAG2493036.1"/>
    <property type="molecule type" value="Genomic_DNA"/>
</dbReference>
<dbReference type="AlphaFoldDB" id="A0A835XZE3"/>
<keyword evidence="3" id="KW-1185">Reference proteome</keyword>
<evidence type="ECO:0000313" key="2">
    <source>
        <dbReference type="EMBL" id="KAG2493036.1"/>
    </source>
</evidence>
<evidence type="ECO:0000313" key="3">
    <source>
        <dbReference type="Proteomes" id="UP000612055"/>
    </source>
</evidence>
<dbReference type="Proteomes" id="UP000612055">
    <property type="component" value="Unassembled WGS sequence"/>
</dbReference>
<gene>
    <name evidence="2" type="ORF">HYH03_008699</name>
</gene>
<feature type="region of interest" description="Disordered" evidence="1">
    <location>
        <begin position="1"/>
        <end position="26"/>
    </location>
</feature>
<comment type="caution">
    <text evidence="2">The sequence shown here is derived from an EMBL/GenBank/DDBJ whole genome shotgun (WGS) entry which is preliminary data.</text>
</comment>
<accession>A0A835XZE3</accession>
<protein>
    <submittedName>
        <fullName evidence="2">Uncharacterized protein</fullName>
    </submittedName>
</protein>
<sequence length="122" mass="12644">MPAGAWSTADAKPRRSDCGGTSASEDSTISCNALALTGCSAARGEVEEPRGDASGDHHCCEWLAPVLASSPSAAVMSASPCPKVGAGRRASRPPLPRGVQVCRLPRVKRFLDLCSLDEGSYE</sequence>
<organism evidence="2 3">
    <name type="scientific">Edaphochlamys debaryana</name>
    <dbReference type="NCBI Taxonomy" id="47281"/>
    <lineage>
        <taxon>Eukaryota</taxon>
        <taxon>Viridiplantae</taxon>
        <taxon>Chlorophyta</taxon>
        <taxon>core chlorophytes</taxon>
        <taxon>Chlorophyceae</taxon>
        <taxon>CS clade</taxon>
        <taxon>Chlamydomonadales</taxon>
        <taxon>Chlamydomonadales incertae sedis</taxon>
        <taxon>Edaphochlamys</taxon>
    </lineage>
</organism>
<evidence type="ECO:0000256" key="1">
    <source>
        <dbReference type="SAM" id="MobiDB-lite"/>
    </source>
</evidence>